<dbReference type="Pfam" id="PF00072">
    <property type="entry name" value="Response_reg"/>
    <property type="match status" value="1"/>
</dbReference>
<evidence type="ECO:0000256" key="2">
    <source>
        <dbReference type="ARBA" id="ARBA00023015"/>
    </source>
</evidence>
<dbReference type="SMART" id="SM00421">
    <property type="entry name" value="HTH_LUXR"/>
    <property type="match status" value="1"/>
</dbReference>
<comment type="caution">
    <text evidence="8">The sequence shown here is derived from an EMBL/GenBank/DDBJ whole genome shotgun (WGS) entry which is preliminary data.</text>
</comment>
<dbReference type="SUPFAM" id="SSF52172">
    <property type="entry name" value="CheY-like"/>
    <property type="match status" value="1"/>
</dbReference>
<dbReference type="RefSeq" id="WP_160952804.1">
    <property type="nucleotide sequence ID" value="NZ_WWEQ01000015.1"/>
</dbReference>
<evidence type="ECO:0000259" key="7">
    <source>
        <dbReference type="PROSITE" id="PS50110"/>
    </source>
</evidence>
<dbReference type="PRINTS" id="PR00038">
    <property type="entry name" value="HTHLUXR"/>
</dbReference>
<evidence type="ECO:0000256" key="1">
    <source>
        <dbReference type="ARBA" id="ARBA00022553"/>
    </source>
</evidence>
<dbReference type="PANTHER" id="PTHR43214:SF24">
    <property type="entry name" value="TRANSCRIPTIONAL REGULATORY PROTEIN NARL-RELATED"/>
    <property type="match status" value="1"/>
</dbReference>
<feature type="modified residue" description="4-aspartylphosphate" evidence="5">
    <location>
        <position position="54"/>
    </location>
</feature>
<keyword evidence="3" id="KW-0238">DNA-binding</keyword>
<dbReference type="PROSITE" id="PS50110">
    <property type="entry name" value="RESPONSE_REGULATORY"/>
    <property type="match status" value="1"/>
</dbReference>
<dbReference type="InterPro" id="IPR001789">
    <property type="entry name" value="Sig_transdc_resp-reg_receiver"/>
</dbReference>
<dbReference type="CDD" id="cd06170">
    <property type="entry name" value="LuxR_C_like"/>
    <property type="match status" value="1"/>
</dbReference>
<dbReference type="PROSITE" id="PS00622">
    <property type="entry name" value="HTH_LUXR_1"/>
    <property type="match status" value="1"/>
</dbReference>
<gene>
    <name evidence="8" type="ORF">GSY69_05140</name>
</gene>
<name>A0A6N9H5R4_9MICO</name>
<dbReference type="SUPFAM" id="SSF46894">
    <property type="entry name" value="C-terminal effector domain of the bipartite response regulators"/>
    <property type="match status" value="1"/>
</dbReference>
<dbReference type="PANTHER" id="PTHR43214">
    <property type="entry name" value="TWO-COMPONENT RESPONSE REGULATOR"/>
    <property type="match status" value="1"/>
</dbReference>
<evidence type="ECO:0000313" key="8">
    <source>
        <dbReference type="EMBL" id="MYM19368.1"/>
    </source>
</evidence>
<evidence type="ECO:0000313" key="9">
    <source>
        <dbReference type="Proteomes" id="UP000469215"/>
    </source>
</evidence>
<proteinExistence type="predicted"/>
<evidence type="ECO:0000256" key="3">
    <source>
        <dbReference type="ARBA" id="ARBA00023125"/>
    </source>
</evidence>
<accession>A0A6N9H5R4</accession>
<dbReference type="InterPro" id="IPR000792">
    <property type="entry name" value="Tscrpt_reg_LuxR_C"/>
</dbReference>
<keyword evidence="2" id="KW-0805">Transcription regulation</keyword>
<sequence length="213" mass="22700">MIRVLLADDEPLVRAGLHLILESAPDLAVVAECRDGREALERAYALRPDVVLMDVRMPVLDAIEATRRLLARSLAPPGVLVLTAFDADEFVVDALAAGAAGFLLKTTEPRELLAAVRTVAGGTSAIDPGALRRLADAQRRTAAPRPGASVLDALSEREREVARLIADGQTNAQIAAALHLALPTVKTHVARILHKTGADNRVRLAIEVLRAQS</sequence>
<dbReference type="InterPro" id="IPR016032">
    <property type="entry name" value="Sig_transdc_resp-reg_C-effctor"/>
</dbReference>
<feature type="domain" description="HTH luxR-type" evidence="6">
    <location>
        <begin position="147"/>
        <end position="212"/>
    </location>
</feature>
<dbReference type="InterPro" id="IPR039420">
    <property type="entry name" value="WalR-like"/>
</dbReference>
<dbReference type="SMART" id="SM00448">
    <property type="entry name" value="REC"/>
    <property type="match status" value="1"/>
</dbReference>
<keyword evidence="1 5" id="KW-0597">Phosphoprotein</keyword>
<protein>
    <submittedName>
        <fullName evidence="8">Response regulator</fullName>
    </submittedName>
</protein>
<dbReference type="GO" id="GO:0003677">
    <property type="term" value="F:DNA binding"/>
    <property type="evidence" value="ECO:0007669"/>
    <property type="project" value="UniProtKB-KW"/>
</dbReference>
<dbReference type="AlphaFoldDB" id="A0A6N9H5R4"/>
<keyword evidence="4" id="KW-0804">Transcription</keyword>
<feature type="domain" description="Response regulatory" evidence="7">
    <location>
        <begin position="3"/>
        <end position="120"/>
    </location>
</feature>
<dbReference type="Proteomes" id="UP000469215">
    <property type="component" value="Unassembled WGS sequence"/>
</dbReference>
<organism evidence="8 9">
    <name type="scientific">Brevibacterium rongguiense</name>
    <dbReference type="NCBI Taxonomy" id="2695267"/>
    <lineage>
        <taxon>Bacteria</taxon>
        <taxon>Bacillati</taxon>
        <taxon>Actinomycetota</taxon>
        <taxon>Actinomycetes</taxon>
        <taxon>Micrococcales</taxon>
        <taxon>Brevibacteriaceae</taxon>
        <taxon>Brevibacterium</taxon>
    </lineage>
</organism>
<evidence type="ECO:0000259" key="6">
    <source>
        <dbReference type="PROSITE" id="PS50043"/>
    </source>
</evidence>
<dbReference type="InterPro" id="IPR058245">
    <property type="entry name" value="NreC/VraR/RcsB-like_REC"/>
</dbReference>
<dbReference type="Pfam" id="PF00196">
    <property type="entry name" value="GerE"/>
    <property type="match status" value="1"/>
</dbReference>
<evidence type="ECO:0000256" key="5">
    <source>
        <dbReference type="PROSITE-ProRule" id="PRU00169"/>
    </source>
</evidence>
<evidence type="ECO:0000256" key="4">
    <source>
        <dbReference type="ARBA" id="ARBA00023163"/>
    </source>
</evidence>
<dbReference type="GO" id="GO:0000160">
    <property type="term" value="P:phosphorelay signal transduction system"/>
    <property type="evidence" value="ECO:0007669"/>
    <property type="project" value="InterPro"/>
</dbReference>
<dbReference type="EMBL" id="WWEQ01000015">
    <property type="protein sequence ID" value="MYM19368.1"/>
    <property type="molecule type" value="Genomic_DNA"/>
</dbReference>
<keyword evidence="9" id="KW-1185">Reference proteome</keyword>
<dbReference type="CDD" id="cd17535">
    <property type="entry name" value="REC_NarL-like"/>
    <property type="match status" value="1"/>
</dbReference>
<dbReference type="PROSITE" id="PS50043">
    <property type="entry name" value="HTH_LUXR_2"/>
    <property type="match status" value="1"/>
</dbReference>
<dbReference type="InterPro" id="IPR011006">
    <property type="entry name" value="CheY-like_superfamily"/>
</dbReference>
<dbReference type="GO" id="GO:0006355">
    <property type="term" value="P:regulation of DNA-templated transcription"/>
    <property type="evidence" value="ECO:0007669"/>
    <property type="project" value="InterPro"/>
</dbReference>
<reference evidence="8 9" key="1">
    <citation type="submission" date="2020-01" db="EMBL/GenBank/DDBJ databases">
        <authorList>
            <person name="Deng T."/>
        </authorList>
    </citation>
    <scope>NUCLEOTIDE SEQUENCE [LARGE SCALE GENOMIC DNA]</scope>
    <source>
        <strain evidence="8 9">5221</strain>
    </source>
</reference>
<dbReference type="Gene3D" id="3.40.50.2300">
    <property type="match status" value="1"/>
</dbReference>